<sequence length="696" mass="77880">MRFEFSGSVEQAEQPTRLTLTLDISGPQPQEDRGGRDPVVQTETEGIRLHETRTGPRLLAEPRRSRAPMEDLTVVRTTRGHRQSRRESTTLSARDDRTLAKERRDSSSSTEERHRRGRRRHRSRTRGDGRPRRESTILSETRDHRTLAEESMALSRDRSSRRDSSSSSEAHSDRDFKAATVGKIKCDQYATFNLEFSQRNISVTDARSSDDESSISSTTSERSQSRTSSAFMADATQVRERNIQRAKTIIMADATPGTDTQILGPNATVIMTDAFSLIHVEQPSTRSVIMHEAGRPENAHFAQALTTIEAGSSRRLQSGPIRRKPKSLQVVPQRGPYDTEWNVLKLHSSDECKAFVARMCRPNAADYEAKHVTRVIIQNTPFELFSDLRGLSAGLEQLEHVETLEIRFWTDAEFSPQLRDSLSTMLARITTLVLYRVQFQSQAQLLHLLRSCSNLIDLDIDIADCAVAGLDSVAVFSPYSAFSSLKRLKLNDAAGVAACLLQPWFNLSGLEHLTLQGVNQFYREHHDLLQSVGASLKQCVVELSHAASSCEIGNMGIDKLCTPMLSDLEVGPIQVKGETIDCSWIVTVLSRAYITAACLQKVTFCFRVANDVGELSSLPCNVIDDMLRQMVERFPALTIKLISIFNQRSLDSTTVAEKLSNYFGLLTSPDGSRIIETRTQRNNDLTCTLTLESKLQ</sequence>
<keyword evidence="3" id="KW-1185">Reference proteome</keyword>
<dbReference type="Proteomes" id="UP000218811">
    <property type="component" value="Unassembled WGS sequence"/>
</dbReference>
<proteinExistence type="predicted"/>
<feature type="region of interest" description="Disordered" evidence="1">
    <location>
        <begin position="203"/>
        <end position="234"/>
    </location>
</feature>
<dbReference type="InterPro" id="IPR032675">
    <property type="entry name" value="LRR_dom_sf"/>
</dbReference>
<evidence type="ECO:0000256" key="1">
    <source>
        <dbReference type="SAM" id="MobiDB-lite"/>
    </source>
</evidence>
<accession>A0A2H3J969</accession>
<feature type="compositionally biased region" description="Basic and acidic residues" evidence="1">
    <location>
        <begin position="85"/>
        <end position="114"/>
    </location>
</feature>
<organism evidence="2 3">
    <name type="scientific">Wolfiporia cocos (strain MD-104)</name>
    <name type="common">Brown rot fungus</name>
    <dbReference type="NCBI Taxonomy" id="742152"/>
    <lineage>
        <taxon>Eukaryota</taxon>
        <taxon>Fungi</taxon>
        <taxon>Dikarya</taxon>
        <taxon>Basidiomycota</taxon>
        <taxon>Agaricomycotina</taxon>
        <taxon>Agaricomycetes</taxon>
        <taxon>Polyporales</taxon>
        <taxon>Phaeolaceae</taxon>
        <taxon>Wolfiporia</taxon>
    </lineage>
</organism>
<evidence type="ECO:0008006" key="4">
    <source>
        <dbReference type="Google" id="ProtNLM"/>
    </source>
</evidence>
<feature type="compositionally biased region" description="Polar residues" evidence="1">
    <location>
        <begin position="8"/>
        <end position="19"/>
    </location>
</feature>
<feature type="compositionally biased region" description="Basic residues" evidence="1">
    <location>
        <begin position="115"/>
        <end position="124"/>
    </location>
</feature>
<feature type="compositionally biased region" description="Low complexity" evidence="1">
    <location>
        <begin position="214"/>
        <end position="229"/>
    </location>
</feature>
<feature type="region of interest" description="Disordered" evidence="1">
    <location>
        <begin position="1"/>
        <end position="175"/>
    </location>
</feature>
<dbReference type="AlphaFoldDB" id="A0A2H3J969"/>
<feature type="compositionally biased region" description="Basic and acidic residues" evidence="1">
    <location>
        <begin position="155"/>
        <end position="175"/>
    </location>
</feature>
<evidence type="ECO:0000313" key="2">
    <source>
        <dbReference type="EMBL" id="PCH36343.1"/>
    </source>
</evidence>
<protein>
    <recommendedName>
        <fullName evidence="4">RNI-like protein</fullName>
    </recommendedName>
</protein>
<dbReference type="EMBL" id="KB467876">
    <property type="protein sequence ID" value="PCH36343.1"/>
    <property type="molecule type" value="Genomic_DNA"/>
</dbReference>
<evidence type="ECO:0000313" key="3">
    <source>
        <dbReference type="Proteomes" id="UP000218811"/>
    </source>
</evidence>
<dbReference type="SUPFAM" id="SSF52047">
    <property type="entry name" value="RNI-like"/>
    <property type="match status" value="1"/>
</dbReference>
<reference evidence="2 3" key="1">
    <citation type="journal article" date="2012" name="Science">
        <title>The Paleozoic origin of enzymatic lignin decomposition reconstructed from 31 fungal genomes.</title>
        <authorList>
            <person name="Floudas D."/>
            <person name="Binder M."/>
            <person name="Riley R."/>
            <person name="Barry K."/>
            <person name="Blanchette R.A."/>
            <person name="Henrissat B."/>
            <person name="Martinez A.T."/>
            <person name="Otillar R."/>
            <person name="Spatafora J.W."/>
            <person name="Yadav J.S."/>
            <person name="Aerts A."/>
            <person name="Benoit I."/>
            <person name="Boyd A."/>
            <person name="Carlson A."/>
            <person name="Copeland A."/>
            <person name="Coutinho P.M."/>
            <person name="de Vries R.P."/>
            <person name="Ferreira P."/>
            <person name="Findley K."/>
            <person name="Foster B."/>
            <person name="Gaskell J."/>
            <person name="Glotzer D."/>
            <person name="Gorecki P."/>
            <person name="Heitman J."/>
            <person name="Hesse C."/>
            <person name="Hori C."/>
            <person name="Igarashi K."/>
            <person name="Jurgens J.A."/>
            <person name="Kallen N."/>
            <person name="Kersten P."/>
            <person name="Kohler A."/>
            <person name="Kuees U."/>
            <person name="Kumar T.K.A."/>
            <person name="Kuo A."/>
            <person name="LaButti K."/>
            <person name="Larrondo L.F."/>
            <person name="Lindquist E."/>
            <person name="Ling A."/>
            <person name="Lombard V."/>
            <person name="Lucas S."/>
            <person name="Lundell T."/>
            <person name="Martin R."/>
            <person name="McLaughlin D.J."/>
            <person name="Morgenstern I."/>
            <person name="Morin E."/>
            <person name="Murat C."/>
            <person name="Nagy L.G."/>
            <person name="Nolan M."/>
            <person name="Ohm R.A."/>
            <person name="Patyshakuliyeva A."/>
            <person name="Rokas A."/>
            <person name="Ruiz-Duenas F.J."/>
            <person name="Sabat G."/>
            <person name="Salamov A."/>
            <person name="Samejima M."/>
            <person name="Schmutz J."/>
            <person name="Slot J.C."/>
            <person name="St John F."/>
            <person name="Stenlid J."/>
            <person name="Sun H."/>
            <person name="Sun S."/>
            <person name="Syed K."/>
            <person name="Tsang A."/>
            <person name="Wiebenga A."/>
            <person name="Young D."/>
            <person name="Pisabarro A."/>
            <person name="Eastwood D.C."/>
            <person name="Martin F."/>
            <person name="Cullen D."/>
            <person name="Grigoriev I.V."/>
            <person name="Hibbett D.S."/>
        </authorList>
    </citation>
    <scope>NUCLEOTIDE SEQUENCE [LARGE SCALE GENOMIC DNA]</scope>
    <source>
        <strain evidence="2 3">MD-104</strain>
    </source>
</reference>
<gene>
    <name evidence="2" type="ORF">WOLCODRAFT_20484</name>
</gene>
<feature type="compositionally biased region" description="Basic and acidic residues" evidence="1">
    <location>
        <begin position="125"/>
        <end position="148"/>
    </location>
</feature>
<feature type="compositionally biased region" description="Basic and acidic residues" evidence="1">
    <location>
        <begin position="45"/>
        <end position="69"/>
    </location>
</feature>
<dbReference type="Gene3D" id="3.80.10.10">
    <property type="entry name" value="Ribonuclease Inhibitor"/>
    <property type="match status" value="1"/>
</dbReference>
<name>A0A2H3J969_WOLCO</name>